<accession>A0A6G4WEL4</accession>
<evidence type="ECO:0000256" key="5">
    <source>
        <dbReference type="ARBA" id="ARBA00022989"/>
    </source>
</evidence>
<evidence type="ECO:0000256" key="6">
    <source>
        <dbReference type="ARBA" id="ARBA00023136"/>
    </source>
</evidence>
<keyword evidence="2" id="KW-1003">Cell membrane</keyword>
<dbReference type="Pfam" id="PF06808">
    <property type="entry name" value="DctM"/>
    <property type="match status" value="1"/>
</dbReference>
<evidence type="ECO:0000313" key="11">
    <source>
        <dbReference type="Proteomes" id="UP001642900"/>
    </source>
</evidence>
<dbReference type="Proteomes" id="UP001642900">
    <property type="component" value="Unassembled WGS sequence"/>
</dbReference>
<dbReference type="AlphaFoldDB" id="A0A6G4WEL4"/>
<dbReference type="GO" id="GO:0005886">
    <property type="term" value="C:plasma membrane"/>
    <property type="evidence" value="ECO:0007669"/>
    <property type="project" value="UniProtKB-SubCell"/>
</dbReference>
<feature type="transmembrane region" description="Helical" evidence="8">
    <location>
        <begin position="6"/>
        <end position="31"/>
    </location>
</feature>
<evidence type="ECO:0000256" key="7">
    <source>
        <dbReference type="RuleBase" id="RU369079"/>
    </source>
</evidence>
<dbReference type="EMBL" id="JAAKZF010000022">
    <property type="protein sequence ID" value="NGO52788.1"/>
    <property type="molecule type" value="Genomic_DNA"/>
</dbReference>
<dbReference type="InterPro" id="IPR004681">
    <property type="entry name" value="TRAP_DctM"/>
</dbReference>
<protein>
    <submittedName>
        <fullName evidence="10">TRAP transporter large permease subunit</fullName>
    </submittedName>
</protein>
<evidence type="ECO:0000256" key="1">
    <source>
        <dbReference type="ARBA" id="ARBA00004429"/>
    </source>
</evidence>
<comment type="caution">
    <text evidence="10">The sequence shown here is derived from an EMBL/GenBank/DDBJ whole genome shotgun (WGS) entry which is preliminary data.</text>
</comment>
<dbReference type="GO" id="GO:0022857">
    <property type="term" value="F:transmembrane transporter activity"/>
    <property type="evidence" value="ECO:0007669"/>
    <property type="project" value="UniProtKB-UniRule"/>
</dbReference>
<evidence type="ECO:0000256" key="4">
    <source>
        <dbReference type="ARBA" id="ARBA00022692"/>
    </source>
</evidence>
<keyword evidence="4 8" id="KW-0812">Transmembrane</keyword>
<evidence type="ECO:0000256" key="2">
    <source>
        <dbReference type="ARBA" id="ARBA00022475"/>
    </source>
</evidence>
<organism evidence="10 11">
    <name type="scientific">Allomesorhizobium camelthorni</name>
    <dbReference type="NCBI Taxonomy" id="475069"/>
    <lineage>
        <taxon>Bacteria</taxon>
        <taxon>Pseudomonadati</taxon>
        <taxon>Pseudomonadota</taxon>
        <taxon>Alphaproteobacteria</taxon>
        <taxon>Hyphomicrobiales</taxon>
        <taxon>Phyllobacteriaceae</taxon>
        <taxon>Allomesorhizobium</taxon>
    </lineage>
</organism>
<dbReference type="PANTHER" id="PTHR33362">
    <property type="entry name" value="SIALIC ACID TRAP TRANSPORTER PERMEASE PROTEIN SIAT-RELATED"/>
    <property type="match status" value="1"/>
</dbReference>
<name>A0A6G4WEL4_9HYPH</name>
<keyword evidence="7" id="KW-0813">Transport</keyword>
<keyword evidence="5 8" id="KW-1133">Transmembrane helix</keyword>
<comment type="function">
    <text evidence="7">Part of the tripartite ATP-independent periplasmic (TRAP) transport system.</text>
</comment>
<comment type="subcellular location">
    <subcellularLocation>
        <location evidence="1 7">Cell inner membrane</location>
        <topology evidence="1 7">Multi-pass membrane protein</topology>
    </subcellularLocation>
</comment>
<evidence type="ECO:0000256" key="3">
    <source>
        <dbReference type="ARBA" id="ARBA00022519"/>
    </source>
</evidence>
<reference evidence="10 11" key="1">
    <citation type="submission" date="2020-02" db="EMBL/GenBank/DDBJ databases">
        <title>Genome sequence of strain CCNWXJ40-4.</title>
        <authorList>
            <person name="Gao J."/>
            <person name="Sun J."/>
        </authorList>
    </citation>
    <scope>NUCLEOTIDE SEQUENCE [LARGE SCALE GENOMIC DNA]</scope>
    <source>
        <strain evidence="10 11">CCNWXJ 40-4</strain>
    </source>
</reference>
<sequence>MGVPIIILGGIYGGVFSPTEVAAVACLYAAFVTMVVMRELTPWRVVDAAANTVRFTAQILIIVACAGCSPGSSQ</sequence>
<dbReference type="InterPro" id="IPR010656">
    <property type="entry name" value="DctM"/>
</dbReference>
<keyword evidence="3 7" id="KW-0997">Cell inner membrane</keyword>
<evidence type="ECO:0000313" key="10">
    <source>
        <dbReference type="EMBL" id="NGO52788.1"/>
    </source>
</evidence>
<dbReference type="PANTHER" id="PTHR33362:SF3">
    <property type="entry name" value="SIALIC ACID TRAP TRANSPORTER PERMEASE PROTEIN SIAT"/>
    <property type="match status" value="1"/>
</dbReference>
<feature type="domain" description="TRAP C4-dicarboxylate transport system permease DctM subunit" evidence="9">
    <location>
        <begin position="2"/>
        <end position="68"/>
    </location>
</feature>
<keyword evidence="11" id="KW-1185">Reference proteome</keyword>
<proteinExistence type="predicted"/>
<keyword evidence="6 8" id="KW-0472">Membrane</keyword>
<evidence type="ECO:0000256" key="8">
    <source>
        <dbReference type="SAM" id="Phobius"/>
    </source>
</evidence>
<evidence type="ECO:0000259" key="9">
    <source>
        <dbReference type="Pfam" id="PF06808"/>
    </source>
</evidence>
<gene>
    <name evidence="10" type="ORF">G6N73_16655</name>
</gene>